<feature type="domain" description="Type I restriction modification DNA specificity" evidence="5">
    <location>
        <begin position="2"/>
        <end position="149"/>
    </location>
</feature>
<accession>A0ABN4AKM8</accession>
<dbReference type="PANTHER" id="PTHR43140:SF1">
    <property type="entry name" value="TYPE I RESTRICTION ENZYME ECOKI SPECIFICITY SUBUNIT"/>
    <property type="match status" value="1"/>
</dbReference>
<feature type="coiled-coil region" evidence="4">
    <location>
        <begin position="131"/>
        <end position="160"/>
    </location>
</feature>
<evidence type="ECO:0000256" key="3">
    <source>
        <dbReference type="ARBA" id="ARBA00023125"/>
    </source>
</evidence>
<protein>
    <submittedName>
        <fullName evidence="6">Restriction modification system DNA specificity domain-containing protein</fullName>
    </submittedName>
</protein>
<gene>
    <name evidence="6" type="ordered locus">Emtol_1534</name>
</gene>
<evidence type="ECO:0000313" key="6">
    <source>
        <dbReference type="EMBL" id="AFK02680.1"/>
    </source>
</evidence>
<dbReference type="SUPFAM" id="SSF116734">
    <property type="entry name" value="DNA methylase specificity domain"/>
    <property type="match status" value="2"/>
</dbReference>
<proteinExistence type="inferred from homology"/>
<dbReference type="Pfam" id="PF01420">
    <property type="entry name" value="Methylase_S"/>
    <property type="match status" value="2"/>
</dbReference>
<evidence type="ECO:0000256" key="4">
    <source>
        <dbReference type="SAM" id="Coils"/>
    </source>
</evidence>
<feature type="domain" description="Type I restriction modification DNA specificity" evidence="5">
    <location>
        <begin position="225"/>
        <end position="406"/>
    </location>
</feature>
<keyword evidence="4" id="KW-0175">Coiled coil</keyword>
<dbReference type="Proteomes" id="UP000002875">
    <property type="component" value="Chromosome"/>
</dbReference>
<comment type="similarity">
    <text evidence="1">Belongs to the type-I restriction system S methylase family.</text>
</comment>
<dbReference type="EMBL" id="CP002961">
    <property type="protein sequence ID" value="AFK02680.1"/>
    <property type="molecule type" value="Genomic_DNA"/>
</dbReference>
<reference evidence="6 7" key="1">
    <citation type="submission" date="2011-07" db="EMBL/GenBank/DDBJ databases">
        <title>The complete genome of chromosome of Emticicia oligotrophica DSM 17448.</title>
        <authorList>
            <consortium name="US DOE Joint Genome Institute (JGI-PGF)"/>
            <person name="Lucas S."/>
            <person name="Han J."/>
            <person name="Lapidus A."/>
            <person name="Bruce D."/>
            <person name="Goodwin L."/>
            <person name="Pitluck S."/>
            <person name="Peters L."/>
            <person name="Kyrpides N."/>
            <person name="Mavromatis K."/>
            <person name="Ivanova N."/>
            <person name="Ovchinnikova G."/>
            <person name="Teshima H."/>
            <person name="Detter J.C."/>
            <person name="Tapia R."/>
            <person name="Han C."/>
            <person name="Land M."/>
            <person name="Hauser L."/>
            <person name="Markowitz V."/>
            <person name="Cheng J.-F."/>
            <person name="Hugenholtz P."/>
            <person name="Woyke T."/>
            <person name="Wu D."/>
            <person name="Tindall B."/>
            <person name="Pomrenke H."/>
            <person name="Brambilla E."/>
            <person name="Klenk H.-P."/>
            <person name="Eisen J.A."/>
        </authorList>
    </citation>
    <scope>NUCLEOTIDE SEQUENCE [LARGE SCALE GENOMIC DNA]</scope>
    <source>
        <strain evidence="6 7">DSM 17448</strain>
    </source>
</reference>
<evidence type="ECO:0000259" key="5">
    <source>
        <dbReference type="Pfam" id="PF01420"/>
    </source>
</evidence>
<dbReference type="InterPro" id="IPR000055">
    <property type="entry name" value="Restrct_endonuc_typeI_TRD"/>
</dbReference>
<dbReference type="PANTHER" id="PTHR43140">
    <property type="entry name" value="TYPE-1 RESTRICTION ENZYME ECOKI SPECIFICITY PROTEIN"/>
    <property type="match status" value="1"/>
</dbReference>
<sequence>MKYRLGDICTITKGETGIMKAIDGAYTMVTLGEANKTHNAYQFDTKAVIIPLVSSTGHGHASMKRVKYQEGKFALGSILCAVIPKDENFVLAKYLHIYLHWNREELLVSQMKGMANVSLPMNKIADVIVTVPSLEKQKEIVELEKKLVEKELEADKLYTHQLTLIENLNQAILQEAVQGKLVPQDPTDEPASQLLERIKAEKAKTGKKEKPLPPIKPEEIPFEIPDNWVWCRLGEIINFISGNNFESTDFFKGNGVKCIKITNAGVGQIIETDDVLPFEFLEKYSQFIVNEGDLILALTRPYISTGLKISICPPSYHQSLLNQRVAVIRPISGVISSFLFQFLSSSIVLKIYQDKFDGQGQQPNLKKEDVTNLFFPLPPLSEQQRIVAEIEKQLSKTKELKAHIIANQQATEQLLKALLHGAFEVEENV</sequence>
<keyword evidence="3" id="KW-0238">DNA-binding</keyword>
<dbReference type="Gene3D" id="3.90.220.20">
    <property type="entry name" value="DNA methylase specificity domains"/>
    <property type="match status" value="2"/>
</dbReference>
<organism evidence="6 7">
    <name type="scientific">Emticicia oligotrophica (strain DSM 17448 / CIP 109782 / MTCC 6937 / GPTSA100-15)</name>
    <dbReference type="NCBI Taxonomy" id="929562"/>
    <lineage>
        <taxon>Bacteria</taxon>
        <taxon>Pseudomonadati</taxon>
        <taxon>Bacteroidota</taxon>
        <taxon>Cytophagia</taxon>
        <taxon>Cytophagales</taxon>
        <taxon>Leadbetterellaceae</taxon>
        <taxon>Emticicia</taxon>
    </lineage>
</organism>
<evidence type="ECO:0000256" key="1">
    <source>
        <dbReference type="ARBA" id="ARBA00010923"/>
    </source>
</evidence>
<dbReference type="CDD" id="cd17259">
    <property type="entry name" value="RMtype1_S_StySKI-TRD2-CR2_like"/>
    <property type="match status" value="1"/>
</dbReference>
<evidence type="ECO:0000313" key="7">
    <source>
        <dbReference type="Proteomes" id="UP000002875"/>
    </source>
</evidence>
<keyword evidence="7" id="KW-1185">Reference proteome</keyword>
<name>A0ABN4AKM8_EMTOG</name>
<dbReference type="InterPro" id="IPR044946">
    <property type="entry name" value="Restrct_endonuc_typeI_TRD_sf"/>
</dbReference>
<dbReference type="RefSeq" id="WP_015028380.1">
    <property type="nucleotide sequence ID" value="NC_018748.1"/>
</dbReference>
<evidence type="ECO:0000256" key="2">
    <source>
        <dbReference type="ARBA" id="ARBA00022747"/>
    </source>
</evidence>
<dbReference type="InterPro" id="IPR051212">
    <property type="entry name" value="Type-I_RE_S_subunit"/>
</dbReference>
<keyword evidence="2" id="KW-0680">Restriction system</keyword>